<sequence length="222" mass="24892">MHVDLRHEKSRHEFLKPRQEGGRKWVRALLLVMIVTLVSWYFLGDSQPTGDSPSGLVEPPAAKSDASVAFRVPLAVRESEKPSPAPPSSTAVVGGGRQAREMIGNLREQGKKINLDQVFRRAKQFENERMLEDAYLMYFFAATQGHADSAMVLGTMYDPNHIQKSVGIIDEPDWGQAHKWYLKAVEGGNSAARKRLESLRRQVENAADKGDVEAARVVLQWR</sequence>
<evidence type="ECO:0000256" key="1">
    <source>
        <dbReference type="SAM" id="Coils"/>
    </source>
</evidence>
<dbReference type="SUPFAM" id="SSF81901">
    <property type="entry name" value="HCP-like"/>
    <property type="match status" value="1"/>
</dbReference>
<reference evidence="4" key="1">
    <citation type="submission" date="2019-02" db="EMBL/GenBank/DDBJ databases">
        <authorList>
            <person name="Gruber-Vodicka R. H."/>
            <person name="Seah K. B. B."/>
        </authorList>
    </citation>
    <scope>NUCLEOTIDE SEQUENCE</scope>
    <source>
        <strain evidence="6">BECK_S127</strain>
        <strain evidence="5">BECK_S1320</strain>
        <strain evidence="4">BECK_S1321</strain>
    </source>
</reference>
<evidence type="ECO:0000256" key="3">
    <source>
        <dbReference type="SAM" id="Phobius"/>
    </source>
</evidence>
<feature type="transmembrane region" description="Helical" evidence="3">
    <location>
        <begin position="25"/>
        <end position="43"/>
    </location>
</feature>
<evidence type="ECO:0000256" key="2">
    <source>
        <dbReference type="SAM" id="MobiDB-lite"/>
    </source>
</evidence>
<evidence type="ECO:0000313" key="4">
    <source>
        <dbReference type="EMBL" id="VFK38524.1"/>
    </source>
</evidence>
<keyword evidence="3" id="KW-0472">Membrane</keyword>
<dbReference type="InterPro" id="IPR011990">
    <property type="entry name" value="TPR-like_helical_dom_sf"/>
</dbReference>
<gene>
    <name evidence="6" type="ORF">BECKSD772D_GA0070982_11133</name>
    <name evidence="5" type="ORF">BECKSD772E_GA0070983_11198</name>
    <name evidence="4" type="ORF">BECKSD772F_GA0070984_102527</name>
</gene>
<protein>
    <recommendedName>
        <fullName evidence="7">Sel1 repeat-containing protein</fullName>
    </recommendedName>
</protein>
<evidence type="ECO:0008006" key="7">
    <source>
        <dbReference type="Google" id="ProtNLM"/>
    </source>
</evidence>
<dbReference type="EMBL" id="CAADFU010000119">
    <property type="protein sequence ID" value="VFK48284.1"/>
    <property type="molecule type" value="Genomic_DNA"/>
</dbReference>
<keyword evidence="1" id="KW-0175">Coiled coil</keyword>
<organism evidence="4">
    <name type="scientific">Candidatus Kentrum sp. SD</name>
    <dbReference type="NCBI Taxonomy" id="2126332"/>
    <lineage>
        <taxon>Bacteria</taxon>
        <taxon>Pseudomonadati</taxon>
        <taxon>Pseudomonadota</taxon>
        <taxon>Gammaproteobacteria</taxon>
        <taxon>Candidatus Kentrum</taxon>
    </lineage>
</organism>
<evidence type="ECO:0000313" key="5">
    <source>
        <dbReference type="EMBL" id="VFK48284.1"/>
    </source>
</evidence>
<name>A0A450YAK2_9GAMM</name>
<feature type="coiled-coil region" evidence="1">
    <location>
        <begin position="182"/>
        <end position="209"/>
    </location>
</feature>
<proteinExistence type="predicted"/>
<evidence type="ECO:0000313" key="6">
    <source>
        <dbReference type="EMBL" id="VFK80421.1"/>
    </source>
</evidence>
<keyword evidence="3" id="KW-0812">Transmembrane</keyword>
<feature type="region of interest" description="Disordered" evidence="2">
    <location>
        <begin position="76"/>
        <end position="95"/>
    </location>
</feature>
<dbReference type="EMBL" id="CAADFR010000025">
    <property type="protein sequence ID" value="VFK38524.1"/>
    <property type="molecule type" value="Genomic_DNA"/>
</dbReference>
<accession>A0A450YAK2</accession>
<dbReference type="Gene3D" id="1.25.40.10">
    <property type="entry name" value="Tetratricopeptide repeat domain"/>
    <property type="match status" value="1"/>
</dbReference>
<dbReference type="EMBL" id="CAADHB010000113">
    <property type="protein sequence ID" value="VFK80421.1"/>
    <property type="molecule type" value="Genomic_DNA"/>
</dbReference>
<dbReference type="AlphaFoldDB" id="A0A450YAK2"/>
<keyword evidence="3" id="KW-1133">Transmembrane helix</keyword>